<evidence type="ECO:0000259" key="6">
    <source>
        <dbReference type="Pfam" id="PF00125"/>
    </source>
</evidence>
<dbReference type="PANTHER" id="PTHR10252:SF143">
    <property type="entry name" value="OS01G0102400 PROTEIN"/>
    <property type="match status" value="1"/>
</dbReference>
<dbReference type="eggNOG" id="KOG1657">
    <property type="taxonomic scope" value="Eukaryota"/>
</dbReference>
<dbReference type="GO" id="GO:0005634">
    <property type="term" value="C:nucleus"/>
    <property type="evidence" value="ECO:0007669"/>
    <property type="project" value="UniProtKB-SubCell"/>
</dbReference>
<dbReference type="PANTHER" id="PTHR10252">
    <property type="entry name" value="HISTONE-LIKE TRANSCRIPTION FACTOR CCAAT-RELATED"/>
    <property type="match status" value="1"/>
</dbReference>
<dbReference type="InterPro" id="IPR009072">
    <property type="entry name" value="Histone-fold"/>
</dbReference>
<dbReference type="InterPro" id="IPR007125">
    <property type="entry name" value="H2A/H2B/H3"/>
</dbReference>
<reference evidence="7" key="3">
    <citation type="submission" date="2015-04" db="UniProtKB">
        <authorList>
            <consortium name="EnsemblPlants"/>
        </authorList>
    </citation>
    <scope>IDENTIFICATION</scope>
</reference>
<dbReference type="STRING" id="77586.A0A0D9VWF7"/>
<dbReference type="Gene3D" id="1.10.20.10">
    <property type="entry name" value="Histone, subunit A"/>
    <property type="match status" value="1"/>
</dbReference>
<evidence type="ECO:0000256" key="4">
    <source>
        <dbReference type="ARBA" id="ARBA00023242"/>
    </source>
</evidence>
<evidence type="ECO:0000256" key="5">
    <source>
        <dbReference type="ARBA" id="ARBA00038129"/>
    </source>
</evidence>
<proteinExistence type="inferred from homology"/>
<protein>
    <recommendedName>
        <fullName evidence="6">Core Histone H2A/H2B/H3 domain-containing protein</fullName>
    </recommendedName>
</protein>
<dbReference type="GO" id="GO:0006355">
    <property type="term" value="P:regulation of DNA-templated transcription"/>
    <property type="evidence" value="ECO:0007669"/>
    <property type="project" value="TreeGrafter"/>
</dbReference>
<comment type="subcellular location">
    <subcellularLocation>
        <location evidence="1">Nucleus</location>
    </subcellularLocation>
</comment>
<accession>A0A0D9VWF7</accession>
<name>A0A0D9VWF7_9ORYZ</name>
<sequence>MTIPRKEGVEHNEEDDTLSKLQLIAQQRHAMEEFWKRSQEEIDESRGNHELILPVESVKNIIHAEEEGMMLSDDTPTFVTKLCELFVQELILRAWVCANSQNRDTILDIDIAQAIATTKSFHFLSNVVSSHRAQGGTIPDTDVSIWKSQKLDQTDTICHPLQAKQVSHLPGYPPHIPACPPSGQIGTLNTPCPFEFAMQAESLLSGNKEKSPLNEVLVLSNKVSMNNSNAATTGCGDSSSDVAIVAQEQGEYAHPSSVQYPCPSLEHNIGGLTPVGHGHSISASIDANIKKQQQEEQNIDLQDAFLGEEIMYNESLEGSQMDVDLVFPNKVRPQ</sequence>
<feature type="domain" description="Core Histone H2A/H2B/H3" evidence="6">
    <location>
        <begin position="44"/>
        <end position="115"/>
    </location>
</feature>
<keyword evidence="2" id="KW-0805">Transcription regulation</keyword>
<reference evidence="8" key="2">
    <citation type="submission" date="2013-12" db="EMBL/GenBank/DDBJ databases">
        <authorList>
            <person name="Yu Y."/>
            <person name="Lee S."/>
            <person name="de Baynast K."/>
            <person name="Wissotski M."/>
            <person name="Liu L."/>
            <person name="Talag J."/>
            <person name="Goicoechea J."/>
            <person name="Angelova A."/>
            <person name="Jetty R."/>
            <person name="Kudrna D."/>
            <person name="Golser W."/>
            <person name="Rivera L."/>
            <person name="Zhang J."/>
            <person name="Wing R."/>
        </authorList>
    </citation>
    <scope>NUCLEOTIDE SEQUENCE</scope>
</reference>
<reference evidence="7 8" key="1">
    <citation type="submission" date="2012-08" db="EMBL/GenBank/DDBJ databases">
        <title>Oryza genome evolution.</title>
        <authorList>
            <person name="Wing R.A."/>
        </authorList>
    </citation>
    <scope>NUCLEOTIDE SEQUENCE</scope>
</reference>
<dbReference type="GO" id="GO:0000976">
    <property type="term" value="F:transcription cis-regulatory region binding"/>
    <property type="evidence" value="ECO:0007669"/>
    <property type="project" value="TreeGrafter"/>
</dbReference>
<dbReference type="EnsemblPlants" id="LPERR03G21740.1">
    <property type="protein sequence ID" value="LPERR03G21740.1"/>
    <property type="gene ID" value="LPERR03G21740"/>
</dbReference>
<evidence type="ECO:0000256" key="1">
    <source>
        <dbReference type="ARBA" id="ARBA00004123"/>
    </source>
</evidence>
<dbReference type="Gramene" id="LPERR03G21740.1">
    <property type="protein sequence ID" value="LPERR03G21740.1"/>
    <property type="gene ID" value="LPERR03G21740"/>
</dbReference>
<evidence type="ECO:0000313" key="8">
    <source>
        <dbReference type="Proteomes" id="UP000032180"/>
    </source>
</evidence>
<keyword evidence="3" id="KW-0804">Transcription</keyword>
<dbReference type="HOGENOM" id="CLU_071714_0_0_1"/>
<dbReference type="Pfam" id="PF00125">
    <property type="entry name" value="Histone"/>
    <property type="match status" value="1"/>
</dbReference>
<dbReference type="Proteomes" id="UP000032180">
    <property type="component" value="Chromosome 3"/>
</dbReference>
<dbReference type="SUPFAM" id="SSF47113">
    <property type="entry name" value="Histone-fold"/>
    <property type="match status" value="1"/>
</dbReference>
<keyword evidence="4" id="KW-0539">Nucleus</keyword>
<organism evidence="7 8">
    <name type="scientific">Leersia perrieri</name>
    <dbReference type="NCBI Taxonomy" id="77586"/>
    <lineage>
        <taxon>Eukaryota</taxon>
        <taxon>Viridiplantae</taxon>
        <taxon>Streptophyta</taxon>
        <taxon>Embryophyta</taxon>
        <taxon>Tracheophyta</taxon>
        <taxon>Spermatophyta</taxon>
        <taxon>Magnoliopsida</taxon>
        <taxon>Liliopsida</taxon>
        <taxon>Poales</taxon>
        <taxon>Poaceae</taxon>
        <taxon>BOP clade</taxon>
        <taxon>Oryzoideae</taxon>
        <taxon>Oryzeae</taxon>
        <taxon>Oryzinae</taxon>
        <taxon>Leersia</taxon>
    </lineage>
</organism>
<dbReference type="AlphaFoldDB" id="A0A0D9VWF7"/>
<dbReference type="GO" id="GO:0046982">
    <property type="term" value="F:protein heterodimerization activity"/>
    <property type="evidence" value="ECO:0007669"/>
    <property type="project" value="InterPro"/>
</dbReference>
<evidence type="ECO:0000313" key="7">
    <source>
        <dbReference type="EnsemblPlants" id="LPERR03G21740.1"/>
    </source>
</evidence>
<keyword evidence="8" id="KW-1185">Reference proteome</keyword>
<comment type="similarity">
    <text evidence="5">Belongs to the NFYC/HAP5 subunit family.</text>
</comment>
<dbReference type="InterPro" id="IPR050568">
    <property type="entry name" value="Transcr_DNA_Rep_Reg"/>
</dbReference>
<evidence type="ECO:0000256" key="3">
    <source>
        <dbReference type="ARBA" id="ARBA00023163"/>
    </source>
</evidence>
<evidence type="ECO:0000256" key="2">
    <source>
        <dbReference type="ARBA" id="ARBA00023015"/>
    </source>
</evidence>